<keyword evidence="1" id="KW-0472">Membrane</keyword>
<dbReference type="EMBL" id="ASPP01002837">
    <property type="protein sequence ID" value="ETO34141.1"/>
    <property type="molecule type" value="Genomic_DNA"/>
</dbReference>
<dbReference type="Proteomes" id="UP000023152">
    <property type="component" value="Unassembled WGS sequence"/>
</dbReference>
<evidence type="ECO:0000313" key="3">
    <source>
        <dbReference type="Proteomes" id="UP000023152"/>
    </source>
</evidence>
<reference evidence="2 3" key="1">
    <citation type="journal article" date="2013" name="Curr. Biol.">
        <title>The Genome of the Foraminiferan Reticulomyxa filosa.</title>
        <authorList>
            <person name="Glockner G."/>
            <person name="Hulsmann N."/>
            <person name="Schleicher M."/>
            <person name="Noegel A.A."/>
            <person name="Eichinger L."/>
            <person name="Gallinger C."/>
            <person name="Pawlowski J."/>
            <person name="Sierra R."/>
            <person name="Euteneuer U."/>
            <person name="Pillet L."/>
            <person name="Moustafa A."/>
            <person name="Platzer M."/>
            <person name="Groth M."/>
            <person name="Szafranski K."/>
            <person name="Schliwa M."/>
        </authorList>
    </citation>
    <scope>NUCLEOTIDE SEQUENCE [LARGE SCALE GENOMIC DNA]</scope>
</reference>
<keyword evidence="3" id="KW-1185">Reference proteome</keyword>
<dbReference type="AlphaFoldDB" id="X6P7G4"/>
<evidence type="ECO:0000313" key="2">
    <source>
        <dbReference type="EMBL" id="ETO34141.1"/>
    </source>
</evidence>
<comment type="caution">
    <text evidence="2">The sequence shown here is derived from an EMBL/GenBank/DDBJ whole genome shotgun (WGS) entry which is preliminary data.</text>
</comment>
<proteinExistence type="predicted"/>
<name>X6P7G4_RETFI</name>
<accession>X6P7G4</accession>
<keyword evidence="1" id="KW-0812">Transmembrane</keyword>
<feature type="transmembrane region" description="Helical" evidence="1">
    <location>
        <begin position="64"/>
        <end position="84"/>
    </location>
</feature>
<keyword evidence="1" id="KW-1133">Transmembrane helix</keyword>
<evidence type="ECO:0000256" key="1">
    <source>
        <dbReference type="SAM" id="Phobius"/>
    </source>
</evidence>
<organism evidence="2 3">
    <name type="scientific">Reticulomyxa filosa</name>
    <dbReference type="NCBI Taxonomy" id="46433"/>
    <lineage>
        <taxon>Eukaryota</taxon>
        <taxon>Sar</taxon>
        <taxon>Rhizaria</taxon>
        <taxon>Retaria</taxon>
        <taxon>Foraminifera</taxon>
        <taxon>Monothalamids</taxon>
        <taxon>Reticulomyxidae</taxon>
        <taxon>Reticulomyxa</taxon>
    </lineage>
</organism>
<protein>
    <submittedName>
        <fullName evidence="2">Uncharacterized protein</fullName>
    </submittedName>
</protein>
<sequence>MHKILYFSLRWIFGIKLIYLAEQKKDIIKISHWNEKSNNAIIFWKFFWNDTSSKNLLFTKPWTFFWAFTVSVFAIRLLLASNYINSTWRKTEPSIETKLECQFENVIYSISYCNKIPMISNIDGLECYVLFDNNHDNNSNINVNKKVCEKY</sequence>
<gene>
    <name evidence="2" type="ORF">RFI_02952</name>
</gene>